<reference evidence="3" key="1">
    <citation type="submission" date="2017-02" db="UniProtKB">
        <authorList>
            <consortium name="WormBaseParasite"/>
        </authorList>
    </citation>
    <scope>IDENTIFICATION</scope>
</reference>
<dbReference type="AlphaFoldDB" id="A0A0N4VV90"/>
<keyword evidence="2" id="KW-1185">Reference proteome</keyword>
<evidence type="ECO:0000313" key="2">
    <source>
        <dbReference type="Proteomes" id="UP000268014"/>
    </source>
</evidence>
<dbReference type="EMBL" id="UZAF01001459">
    <property type="protein sequence ID" value="VDO08399.1"/>
    <property type="molecule type" value="Genomic_DNA"/>
</dbReference>
<gene>
    <name evidence="1" type="ORF">HPLM_LOCUS1208</name>
</gene>
<name>A0A0N4VV90_HAEPC</name>
<evidence type="ECO:0000313" key="1">
    <source>
        <dbReference type="EMBL" id="VDO08399.1"/>
    </source>
</evidence>
<sequence length="382" mass="44779">MYFTYKENRYCVNLDWLQYSVHLREPEPEILCPEGYRIELCQGNNIFEHRALVFDSRGAKYLTLLWKPYSKVLSSNLMTVQVANEYLYLMSGQGVLWSFRDVQQIVDCTFNAIGRVDICVDWEGSSERDEFLRHLNSGHYYAQHKSEGSNWWHEIEKDGHKRKQLHCLTWGSQKSEIKVKVYHKSREQGLIGGDEPEKPWIVREWKANDMDIRNVWRLEFSLSGAGQLRYKGQPITLDNVASEQWCLDVLCELYHNRFVTRINQGRRQGHHNNDSRVYLFPFPTRSAGLAWADPKGRDYELPASITLLRSMMRQIDNPAVMASKLTFEEYATTILHIIQNHKLDGYFVRTYEQCPEEYFSNLWLNVGGGLRTCTPSPSRLMD</sequence>
<accession>A0A0N4VV90</accession>
<protein>
    <submittedName>
        <fullName evidence="3">HET domain-containing protein</fullName>
    </submittedName>
</protein>
<evidence type="ECO:0000313" key="3">
    <source>
        <dbReference type="WBParaSite" id="HPLM_0000121001-mRNA-1"/>
    </source>
</evidence>
<dbReference type="Proteomes" id="UP000268014">
    <property type="component" value="Unassembled WGS sequence"/>
</dbReference>
<dbReference type="WBParaSite" id="HPLM_0000121001-mRNA-1">
    <property type="protein sequence ID" value="HPLM_0000121001-mRNA-1"/>
    <property type="gene ID" value="HPLM_0000121001"/>
</dbReference>
<reference evidence="1 2" key="2">
    <citation type="submission" date="2018-11" db="EMBL/GenBank/DDBJ databases">
        <authorList>
            <consortium name="Pathogen Informatics"/>
        </authorList>
    </citation>
    <scope>NUCLEOTIDE SEQUENCE [LARGE SCALE GENOMIC DNA]</scope>
    <source>
        <strain evidence="1 2">MHpl1</strain>
    </source>
</reference>
<proteinExistence type="predicted"/>
<organism evidence="3">
    <name type="scientific">Haemonchus placei</name>
    <name type="common">Barber's pole worm</name>
    <dbReference type="NCBI Taxonomy" id="6290"/>
    <lineage>
        <taxon>Eukaryota</taxon>
        <taxon>Metazoa</taxon>
        <taxon>Ecdysozoa</taxon>
        <taxon>Nematoda</taxon>
        <taxon>Chromadorea</taxon>
        <taxon>Rhabditida</taxon>
        <taxon>Rhabditina</taxon>
        <taxon>Rhabditomorpha</taxon>
        <taxon>Strongyloidea</taxon>
        <taxon>Trichostrongylidae</taxon>
        <taxon>Haemonchus</taxon>
    </lineage>
</organism>